<evidence type="ECO:0000256" key="2">
    <source>
        <dbReference type="ARBA" id="ARBA00022801"/>
    </source>
</evidence>
<keyword evidence="2 4" id="KW-0378">Hydrolase</keyword>
<name>A0A419F0R5_9BACT</name>
<dbReference type="GO" id="GO:0016787">
    <property type="term" value="F:hydrolase activity"/>
    <property type="evidence" value="ECO:0007669"/>
    <property type="project" value="UniProtKB-KW"/>
</dbReference>
<dbReference type="Proteomes" id="UP000285961">
    <property type="component" value="Unassembled WGS sequence"/>
</dbReference>
<evidence type="ECO:0000256" key="1">
    <source>
        <dbReference type="ARBA" id="ARBA00001946"/>
    </source>
</evidence>
<evidence type="ECO:0000259" key="3">
    <source>
        <dbReference type="PROSITE" id="PS51462"/>
    </source>
</evidence>
<dbReference type="Pfam" id="PF00293">
    <property type="entry name" value="NUDIX"/>
    <property type="match status" value="1"/>
</dbReference>
<dbReference type="PANTHER" id="PTHR43046:SF16">
    <property type="entry name" value="ADP-RIBOSE PYROPHOSPHATASE YJHB-RELATED"/>
    <property type="match status" value="1"/>
</dbReference>
<protein>
    <submittedName>
        <fullName evidence="4">NUDIX hydrolase</fullName>
    </submittedName>
</protein>
<dbReference type="InterPro" id="IPR015797">
    <property type="entry name" value="NUDIX_hydrolase-like_dom_sf"/>
</dbReference>
<dbReference type="PANTHER" id="PTHR43046">
    <property type="entry name" value="GDP-MANNOSE MANNOSYL HYDROLASE"/>
    <property type="match status" value="1"/>
</dbReference>
<comment type="cofactor">
    <cofactor evidence="1">
        <name>Mg(2+)</name>
        <dbReference type="ChEBI" id="CHEBI:18420"/>
    </cofactor>
</comment>
<evidence type="ECO:0000313" key="5">
    <source>
        <dbReference type="Proteomes" id="UP000285961"/>
    </source>
</evidence>
<dbReference type="Gene3D" id="3.90.79.10">
    <property type="entry name" value="Nucleoside Triphosphate Pyrophosphohydrolase"/>
    <property type="match status" value="1"/>
</dbReference>
<dbReference type="PROSITE" id="PS51462">
    <property type="entry name" value="NUDIX"/>
    <property type="match status" value="1"/>
</dbReference>
<proteinExistence type="predicted"/>
<gene>
    <name evidence="4" type="ORF">C4532_07945</name>
</gene>
<evidence type="ECO:0000313" key="4">
    <source>
        <dbReference type="EMBL" id="RJP71236.1"/>
    </source>
</evidence>
<accession>A0A419F0R5</accession>
<feature type="domain" description="Nudix hydrolase" evidence="3">
    <location>
        <begin position="3"/>
        <end position="132"/>
    </location>
</feature>
<dbReference type="InterPro" id="IPR020476">
    <property type="entry name" value="Nudix_hydrolase"/>
</dbReference>
<dbReference type="PRINTS" id="PR00502">
    <property type="entry name" value="NUDIXFAMILY"/>
</dbReference>
<dbReference type="SUPFAM" id="SSF55811">
    <property type="entry name" value="Nudix"/>
    <property type="match status" value="1"/>
</dbReference>
<reference evidence="4 5" key="1">
    <citation type="journal article" date="2017" name="ISME J.">
        <title>Energy and carbon metabolisms in a deep terrestrial subsurface fluid microbial community.</title>
        <authorList>
            <person name="Momper L."/>
            <person name="Jungbluth S.P."/>
            <person name="Lee M.D."/>
            <person name="Amend J.P."/>
        </authorList>
    </citation>
    <scope>NUCLEOTIDE SEQUENCE [LARGE SCALE GENOMIC DNA]</scope>
    <source>
        <strain evidence="4">SURF_17</strain>
    </source>
</reference>
<organism evidence="4 5">
    <name type="scientific">Candidatus Abyssobacteria bacterium SURF_17</name>
    <dbReference type="NCBI Taxonomy" id="2093361"/>
    <lineage>
        <taxon>Bacteria</taxon>
        <taxon>Pseudomonadati</taxon>
        <taxon>Candidatus Hydrogenedentota</taxon>
        <taxon>Candidatus Abyssobacteria</taxon>
    </lineage>
</organism>
<dbReference type="AlphaFoldDB" id="A0A419F0R5"/>
<sequence length="146" mass="16270">MTSLRIRVGALCCENHSILLVRHEKEGKTYWMPPGGGMRAGEPAEEALVREVFEETSIRVACERVVCICESVWPDRERHVVHFLYETKRVGGEAGKSHDPRVTGSAFISTDSLDTIALYPPIRAWLAECASTGFPNAPVYLGPLWK</sequence>
<dbReference type="InterPro" id="IPR000086">
    <property type="entry name" value="NUDIX_hydrolase_dom"/>
</dbReference>
<dbReference type="EMBL" id="QZKI01000061">
    <property type="protein sequence ID" value="RJP71236.1"/>
    <property type="molecule type" value="Genomic_DNA"/>
</dbReference>
<comment type="caution">
    <text evidence="4">The sequence shown here is derived from an EMBL/GenBank/DDBJ whole genome shotgun (WGS) entry which is preliminary data.</text>
</comment>